<dbReference type="EMBL" id="LVJS01000036">
    <property type="protein sequence ID" value="KZC24017.1"/>
    <property type="molecule type" value="Genomic_DNA"/>
</dbReference>
<gene>
    <name evidence="1" type="ORF">RHOFW104T7_10925</name>
</gene>
<sequence length="108" mass="12207">MVDDPLRALRELNPEARSMPEGNLGLVFLPAQTFEVAGQRQTADLLLCPAELGGYQTRLFFDRPFPQRAANWTVHTLLGRSWHTFSWNGVQANQPLEQILLAHLAVLR</sequence>
<dbReference type="AlphaFoldDB" id="A0A154QJW9"/>
<dbReference type="STRING" id="416169.RHOFW104T7_10925"/>
<proteinExistence type="predicted"/>
<evidence type="ECO:0000313" key="1">
    <source>
        <dbReference type="EMBL" id="KZC24017.1"/>
    </source>
</evidence>
<reference evidence="1 2" key="1">
    <citation type="journal article" date="2016" name="MBio">
        <title>Lateral Gene Transfer in a Heavy Metal-Contaminated-Groundwater Microbial Community.</title>
        <authorList>
            <person name="Hemme C.L."/>
            <person name="Green S.J."/>
            <person name="Rishishwar L."/>
            <person name="Prakash O."/>
            <person name="Pettenato A."/>
            <person name="Chakraborty R."/>
            <person name="Deutschbauer A.M."/>
            <person name="Van Nostrand J.D."/>
            <person name="Wu L."/>
            <person name="He Z."/>
            <person name="Jordan I.K."/>
            <person name="Hazen T.C."/>
            <person name="Arkin A.P."/>
            <person name="Kostka J.E."/>
            <person name="Zhou J."/>
        </authorList>
    </citation>
    <scope>NUCLEOTIDE SEQUENCE [LARGE SCALE GENOMIC DNA]</scope>
    <source>
        <strain evidence="1 2">FW104-T7</strain>
    </source>
</reference>
<protein>
    <submittedName>
        <fullName evidence="1">Uncharacterized protein</fullName>
    </submittedName>
</protein>
<name>A0A154QJW9_9GAMM</name>
<keyword evidence="2" id="KW-1185">Reference proteome</keyword>
<accession>A0A154QJW9</accession>
<comment type="caution">
    <text evidence="1">The sequence shown here is derived from an EMBL/GenBank/DDBJ whole genome shotgun (WGS) entry which is preliminary data.</text>
</comment>
<evidence type="ECO:0000313" key="2">
    <source>
        <dbReference type="Proteomes" id="UP000076131"/>
    </source>
</evidence>
<organism evidence="1 2">
    <name type="scientific">Rhodanobacter thiooxydans</name>
    <dbReference type="NCBI Taxonomy" id="416169"/>
    <lineage>
        <taxon>Bacteria</taxon>
        <taxon>Pseudomonadati</taxon>
        <taxon>Pseudomonadota</taxon>
        <taxon>Gammaproteobacteria</taxon>
        <taxon>Lysobacterales</taxon>
        <taxon>Rhodanobacteraceae</taxon>
        <taxon>Rhodanobacter</taxon>
    </lineage>
</organism>
<dbReference type="Proteomes" id="UP000076131">
    <property type="component" value="Unassembled WGS sequence"/>
</dbReference>